<dbReference type="CDD" id="cd10787">
    <property type="entry name" value="LamB_YcsF_like"/>
    <property type="match status" value="1"/>
</dbReference>
<accession>A0A652YR69</accession>
<name>A0A652YR69_NOCGL</name>
<dbReference type="InterPro" id="IPR005501">
    <property type="entry name" value="LamB/YcsF/PxpA-like"/>
</dbReference>
<keyword evidence="1" id="KW-0067">ATP-binding</keyword>
<comment type="similarity">
    <text evidence="1">Belongs to the LamB/PxpA family.</text>
</comment>
<organism evidence="2">
    <name type="scientific">Nocardia globerula</name>
    <dbReference type="NCBI Taxonomy" id="1818"/>
    <lineage>
        <taxon>Bacteria</taxon>
        <taxon>Bacillati</taxon>
        <taxon>Actinomycetota</taxon>
        <taxon>Actinomycetes</taxon>
        <taxon>Mycobacteriales</taxon>
        <taxon>Nocardiaceae</taxon>
        <taxon>Nocardia</taxon>
    </lineage>
</organism>
<comment type="caution">
    <text evidence="2">The sequence shown here is derived from an EMBL/GenBank/DDBJ whole genome shotgun (WGS) entry which is preliminary data.</text>
</comment>
<gene>
    <name evidence="1" type="primary">pxpA</name>
    <name evidence="2" type="ORF">FNL38_103143</name>
</gene>
<dbReference type="InterPro" id="IPR011330">
    <property type="entry name" value="Glyco_hydro/deAcase_b/a-brl"/>
</dbReference>
<comment type="function">
    <text evidence="1">Catalyzes the cleavage of 5-oxoproline to form L-glutamate coupled to the hydrolysis of ATP to ADP and inorganic phosphate.</text>
</comment>
<proteinExistence type="inferred from homology"/>
<dbReference type="GO" id="GO:0005975">
    <property type="term" value="P:carbohydrate metabolic process"/>
    <property type="evidence" value="ECO:0007669"/>
    <property type="project" value="InterPro"/>
</dbReference>
<keyword evidence="1" id="KW-0378">Hydrolase</keyword>
<dbReference type="PANTHER" id="PTHR30292">
    <property type="entry name" value="UNCHARACTERIZED PROTEIN YBGL-RELATED"/>
    <property type="match status" value="1"/>
</dbReference>
<dbReference type="Gene3D" id="3.20.20.370">
    <property type="entry name" value="Glycoside hydrolase/deacetylase"/>
    <property type="match status" value="1"/>
</dbReference>
<dbReference type="AlphaFoldDB" id="A0A652YR69"/>
<dbReference type="GO" id="GO:0017168">
    <property type="term" value="F:5-oxoprolinase (ATP-hydrolyzing) activity"/>
    <property type="evidence" value="ECO:0007669"/>
    <property type="project" value="UniProtKB-UniRule"/>
</dbReference>
<evidence type="ECO:0000256" key="1">
    <source>
        <dbReference type="HAMAP-Rule" id="MF_00691"/>
    </source>
</evidence>
<dbReference type="SUPFAM" id="SSF88713">
    <property type="entry name" value="Glycoside hydrolase/deacetylase"/>
    <property type="match status" value="1"/>
</dbReference>
<dbReference type="PANTHER" id="PTHR30292:SF0">
    <property type="entry name" value="5-OXOPROLINASE SUBUNIT A"/>
    <property type="match status" value="1"/>
</dbReference>
<dbReference type="NCBIfam" id="NF003814">
    <property type="entry name" value="PRK05406.1-3"/>
    <property type="match status" value="1"/>
</dbReference>
<protein>
    <recommendedName>
        <fullName evidence="1">5-oxoprolinase subunit A</fullName>
        <shortName evidence="1">5-OPase subunit A</shortName>
        <ecNumber evidence="1">3.5.2.9</ecNumber>
    </recommendedName>
    <alternativeName>
        <fullName evidence="1">5-oxoprolinase (ATP-hydrolyzing) subunit A</fullName>
    </alternativeName>
</protein>
<dbReference type="HAMAP" id="MF_00691">
    <property type="entry name" value="PxpA"/>
    <property type="match status" value="1"/>
</dbReference>
<comment type="subunit">
    <text evidence="1">Forms a complex composed of PxpA, PxpB and PxpC.</text>
</comment>
<dbReference type="EC" id="3.5.2.9" evidence="1"/>
<keyword evidence="1" id="KW-0547">Nucleotide-binding</keyword>
<dbReference type="GO" id="GO:0005524">
    <property type="term" value="F:ATP binding"/>
    <property type="evidence" value="ECO:0007669"/>
    <property type="project" value="UniProtKB-UniRule"/>
</dbReference>
<reference evidence="2" key="1">
    <citation type="submission" date="2019-07" db="EMBL/GenBank/DDBJ databases">
        <title>Genomic Encyclopedia of Type Strains, Phase IV (KMG-IV): sequencing the most valuable type-strain genomes for metagenomic binning, comparative biology and taxonomic classification.</title>
        <authorList>
            <person name="Goeker M."/>
        </authorList>
    </citation>
    <scope>NUCLEOTIDE SEQUENCE</scope>
    <source>
        <strain evidence="2">DSM 44596</strain>
    </source>
</reference>
<dbReference type="NCBIfam" id="NF003816">
    <property type="entry name" value="PRK05406.1-5"/>
    <property type="match status" value="1"/>
</dbReference>
<dbReference type="EMBL" id="VNIQ01000003">
    <property type="protein sequence ID" value="TYQ04793.1"/>
    <property type="molecule type" value="Genomic_DNA"/>
</dbReference>
<dbReference type="Pfam" id="PF03746">
    <property type="entry name" value="LamB_YcsF"/>
    <property type="match status" value="1"/>
</dbReference>
<sequence>MNIDLNCDLGESFGDWRMGDDAALLDIVTSANIACGFHAGDAATMRRTCEMAVEHSVSIGAHIGFRDLVGFGRRHIDITPGDLLDETLYQVGALAGFAHSAGSSVTYVKPHGALYHSASNSPELADAIVTAMTEFSNRLALLGPPQSHLQKAAEAHGVDFVAEGFADRTYTRFGTLTPRSEPGAVISDPNAATAQAIDLASSGTVLTSDGIAIPMSVKSICVHGDSPGAVAMANAIKAGLINSRIRVESFT</sequence>
<comment type="catalytic activity">
    <reaction evidence="1">
        <text>5-oxo-L-proline + ATP + 2 H2O = L-glutamate + ADP + phosphate + H(+)</text>
        <dbReference type="Rhea" id="RHEA:10348"/>
        <dbReference type="ChEBI" id="CHEBI:15377"/>
        <dbReference type="ChEBI" id="CHEBI:15378"/>
        <dbReference type="ChEBI" id="CHEBI:29985"/>
        <dbReference type="ChEBI" id="CHEBI:30616"/>
        <dbReference type="ChEBI" id="CHEBI:43474"/>
        <dbReference type="ChEBI" id="CHEBI:58402"/>
        <dbReference type="ChEBI" id="CHEBI:456216"/>
        <dbReference type="EC" id="3.5.2.9"/>
    </reaction>
</comment>
<evidence type="ECO:0000313" key="2">
    <source>
        <dbReference type="EMBL" id="TYQ04793.1"/>
    </source>
</evidence>